<dbReference type="AlphaFoldDB" id="A0A1D6NY86"/>
<name>A0A1D6NY86_MAIZE</name>
<dbReference type="InParanoid" id="A0A1D6NY86"/>
<protein>
    <submittedName>
        <fullName evidence="1">Uncharacterized protein</fullName>
    </submittedName>
</protein>
<evidence type="ECO:0000313" key="1">
    <source>
        <dbReference type="EMBL" id="AQL02962.1"/>
    </source>
</evidence>
<reference evidence="1" key="1">
    <citation type="submission" date="2015-12" db="EMBL/GenBank/DDBJ databases">
        <title>Update maize B73 reference genome by single molecule sequencing technologies.</title>
        <authorList>
            <consortium name="Maize Genome Sequencing Project"/>
            <person name="Ware D."/>
        </authorList>
    </citation>
    <scope>NUCLEOTIDE SEQUENCE</scope>
    <source>
        <tissue evidence="1">Seedling</tissue>
    </source>
</reference>
<accession>A0A1D6NY86</accession>
<dbReference type="EMBL" id="CM000785">
    <property type="protein sequence ID" value="AQL02962.1"/>
    <property type="molecule type" value="Genomic_DNA"/>
</dbReference>
<sequence>MPASPRRQCALAWLAYGGGTCSLVLLARIGACARCWLAAAGAQLARAHGRVGLGLAAVLRMPMTSSRWRDCWWWVVGQLVLCTRSWGERSSGESHARLREDGGDAYGRHSYPIEGAVLGPLVLHLGVLASDFLGFLAGCSVDVETLKVGAYWVGASVDGKRWQQAAAWQGDIGVVVPAGFSLVLVISIALLGLRRKLFLVGSRRVATAFRRHFSFLKVLPRRPSVCMVVSGMEAFRRST</sequence>
<gene>
    <name evidence="1" type="ORF">ZEAMMB73_Zm00001d045674</name>
</gene>
<proteinExistence type="predicted"/>
<organism evidence="1">
    <name type="scientific">Zea mays</name>
    <name type="common">Maize</name>
    <dbReference type="NCBI Taxonomy" id="4577"/>
    <lineage>
        <taxon>Eukaryota</taxon>
        <taxon>Viridiplantae</taxon>
        <taxon>Streptophyta</taxon>
        <taxon>Embryophyta</taxon>
        <taxon>Tracheophyta</taxon>
        <taxon>Spermatophyta</taxon>
        <taxon>Magnoliopsida</taxon>
        <taxon>Liliopsida</taxon>
        <taxon>Poales</taxon>
        <taxon>Poaceae</taxon>
        <taxon>PACMAD clade</taxon>
        <taxon>Panicoideae</taxon>
        <taxon>Andropogonodae</taxon>
        <taxon>Andropogoneae</taxon>
        <taxon>Tripsacinae</taxon>
        <taxon>Zea</taxon>
    </lineage>
</organism>